<comment type="caution">
    <text evidence="2">The sequence shown here is derived from an EMBL/GenBank/DDBJ whole genome shotgun (WGS) entry which is preliminary data.</text>
</comment>
<sequence>MHRLLRLRFCKCRNFVRAVPLARYSTTTKVSAKHTTPNWDEDDSLFTFTRGRFVYDEDRQMAQRTVRFSMNELARVAASSIGADRCVDVQKCPDGLYNKAYVFRMDDGREVIGKVPNPNAGLPHYTTASEVATMDFMRSALSTPTPKVLAWNSRAESTPVGAEYIIMEKAEGVPLGRVWDSLGAPEKAKLLFQTYRFMRAWLTNPLPGYGGLYYKDDVPSERSLPELECDRGPWSSALEYRRAVGAREQAAVRHLPGDIKQLIMLTGPGLYQPSPSKKLWALNAYLQVLEHVLPKASDPDAQAMLPARLWHDDLHAENIFVDPANPTQITAVIDWQSTQAAPLFDHSMDPAFLDYEGPDIGDDFSKPIHPNTTGLPEDEKRAAVAEYLDRGLMIAWRRLIHKSNPAQHQTLAFQDTTAGDILQIARRCYELGEDHLAVLIISDLRDAWPPSGSPFPVILTPEEEDRIKREADEADKGGSLVMQSMKQLGDRWPEKGLVEHDKYEETKGLLTYVRDEIAEQCFGDDEVARRGFLRGWLFDT</sequence>
<keyword evidence="2" id="KW-0808">Transferase</keyword>
<keyword evidence="2" id="KW-0418">Kinase</keyword>
<dbReference type="Pfam" id="PF01636">
    <property type="entry name" value="APH"/>
    <property type="match status" value="1"/>
</dbReference>
<dbReference type="GO" id="GO:0005739">
    <property type="term" value="C:mitochondrion"/>
    <property type="evidence" value="ECO:0007669"/>
    <property type="project" value="TreeGrafter"/>
</dbReference>
<dbReference type="AlphaFoldDB" id="A0AAN6PBB4"/>
<keyword evidence="3" id="KW-1185">Reference proteome</keyword>
<dbReference type="PANTHER" id="PTHR36091">
    <property type="entry name" value="ALTERED INHERITANCE OF MITOCHONDRIA PROTEIN 9, MITOCHONDRIAL"/>
    <property type="match status" value="1"/>
</dbReference>
<dbReference type="InterPro" id="IPR011009">
    <property type="entry name" value="Kinase-like_dom_sf"/>
</dbReference>
<dbReference type="EMBL" id="MU854489">
    <property type="protein sequence ID" value="KAK4034222.1"/>
    <property type="molecule type" value="Genomic_DNA"/>
</dbReference>
<proteinExistence type="predicted"/>
<name>A0AAN6PBB4_9PEZI</name>
<dbReference type="SUPFAM" id="SSF56112">
    <property type="entry name" value="Protein kinase-like (PK-like)"/>
    <property type="match status" value="1"/>
</dbReference>
<dbReference type="Proteomes" id="UP001303115">
    <property type="component" value="Unassembled WGS sequence"/>
</dbReference>
<evidence type="ECO:0000313" key="3">
    <source>
        <dbReference type="Proteomes" id="UP001303115"/>
    </source>
</evidence>
<gene>
    <name evidence="2" type="ORF">C8A01DRAFT_49355</name>
</gene>
<feature type="domain" description="Aminoglycoside phosphotransferase" evidence="1">
    <location>
        <begin position="89"/>
        <end position="341"/>
    </location>
</feature>
<protein>
    <submittedName>
        <fullName evidence="2">Kinase-like domain-containing protein</fullName>
    </submittedName>
</protein>
<dbReference type="InterPro" id="IPR051035">
    <property type="entry name" value="Mito_inheritance_9"/>
</dbReference>
<dbReference type="GO" id="GO:0016301">
    <property type="term" value="F:kinase activity"/>
    <property type="evidence" value="ECO:0007669"/>
    <property type="project" value="UniProtKB-KW"/>
</dbReference>
<evidence type="ECO:0000259" key="1">
    <source>
        <dbReference type="Pfam" id="PF01636"/>
    </source>
</evidence>
<evidence type="ECO:0000313" key="2">
    <source>
        <dbReference type="EMBL" id="KAK4034222.1"/>
    </source>
</evidence>
<dbReference type="InterPro" id="IPR002575">
    <property type="entry name" value="Aminoglycoside_PTrfase"/>
</dbReference>
<dbReference type="Gene3D" id="3.90.1200.10">
    <property type="match status" value="1"/>
</dbReference>
<organism evidence="2 3">
    <name type="scientific">Parachaetomium inaequale</name>
    <dbReference type="NCBI Taxonomy" id="2588326"/>
    <lineage>
        <taxon>Eukaryota</taxon>
        <taxon>Fungi</taxon>
        <taxon>Dikarya</taxon>
        <taxon>Ascomycota</taxon>
        <taxon>Pezizomycotina</taxon>
        <taxon>Sordariomycetes</taxon>
        <taxon>Sordariomycetidae</taxon>
        <taxon>Sordariales</taxon>
        <taxon>Chaetomiaceae</taxon>
        <taxon>Parachaetomium</taxon>
    </lineage>
</organism>
<reference evidence="3" key="1">
    <citation type="journal article" date="2023" name="Mol. Phylogenet. Evol.">
        <title>Genome-scale phylogeny and comparative genomics of the fungal order Sordariales.</title>
        <authorList>
            <person name="Hensen N."/>
            <person name="Bonometti L."/>
            <person name="Westerberg I."/>
            <person name="Brannstrom I.O."/>
            <person name="Guillou S."/>
            <person name="Cros-Aarteil S."/>
            <person name="Calhoun S."/>
            <person name="Haridas S."/>
            <person name="Kuo A."/>
            <person name="Mondo S."/>
            <person name="Pangilinan J."/>
            <person name="Riley R."/>
            <person name="LaButti K."/>
            <person name="Andreopoulos B."/>
            <person name="Lipzen A."/>
            <person name="Chen C."/>
            <person name="Yan M."/>
            <person name="Daum C."/>
            <person name="Ng V."/>
            <person name="Clum A."/>
            <person name="Steindorff A."/>
            <person name="Ohm R.A."/>
            <person name="Martin F."/>
            <person name="Silar P."/>
            <person name="Natvig D.O."/>
            <person name="Lalanne C."/>
            <person name="Gautier V."/>
            <person name="Ament-Velasquez S.L."/>
            <person name="Kruys A."/>
            <person name="Hutchinson M.I."/>
            <person name="Powell A.J."/>
            <person name="Barry K."/>
            <person name="Miller A.N."/>
            <person name="Grigoriev I.V."/>
            <person name="Debuchy R."/>
            <person name="Gladieux P."/>
            <person name="Hiltunen Thoren M."/>
            <person name="Johannesson H."/>
        </authorList>
    </citation>
    <scope>NUCLEOTIDE SEQUENCE [LARGE SCALE GENOMIC DNA]</scope>
    <source>
        <strain evidence="3">CBS 284.82</strain>
    </source>
</reference>
<accession>A0AAN6PBB4</accession>
<dbReference type="PANTHER" id="PTHR36091:SF2">
    <property type="entry name" value="AMINOGLYCOSIDE PHOSPHOTRANSFERASE DOMAIN-CONTAINING PROTEIN"/>
    <property type="match status" value="1"/>
</dbReference>